<dbReference type="EMBL" id="BJYS01000028">
    <property type="protein sequence ID" value="GEO05915.1"/>
    <property type="molecule type" value="Genomic_DNA"/>
</dbReference>
<dbReference type="Proteomes" id="UP000321532">
    <property type="component" value="Unassembled WGS sequence"/>
</dbReference>
<evidence type="ECO:0008006" key="3">
    <source>
        <dbReference type="Google" id="ProtNLM"/>
    </source>
</evidence>
<keyword evidence="2" id="KW-1185">Reference proteome</keyword>
<protein>
    <recommendedName>
        <fullName evidence="3">Serine protease</fullName>
    </recommendedName>
</protein>
<reference evidence="1 2" key="1">
    <citation type="submission" date="2019-07" db="EMBL/GenBank/DDBJ databases">
        <title>Whole genome shotgun sequence of Adhaeribacter aerolatus NBRC 106133.</title>
        <authorList>
            <person name="Hosoyama A."/>
            <person name="Uohara A."/>
            <person name="Ohji S."/>
            <person name="Ichikawa N."/>
        </authorList>
    </citation>
    <scope>NUCLEOTIDE SEQUENCE [LARGE SCALE GENOMIC DNA]</scope>
    <source>
        <strain evidence="1 2">NBRC 106133</strain>
    </source>
</reference>
<dbReference type="AlphaFoldDB" id="A0A512B1S8"/>
<dbReference type="RefSeq" id="WP_146900916.1">
    <property type="nucleotide sequence ID" value="NZ_BJYS01000028.1"/>
</dbReference>
<evidence type="ECO:0000313" key="2">
    <source>
        <dbReference type="Proteomes" id="UP000321532"/>
    </source>
</evidence>
<proteinExistence type="predicted"/>
<dbReference type="PANTHER" id="PTHR43019">
    <property type="entry name" value="SERINE ENDOPROTEASE DEGS"/>
    <property type="match status" value="1"/>
</dbReference>
<name>A0A512B1S8_9BACT</name>
<dbReference type="InterPro" id="IPR009003">
    <property type="entry name" value="Peptidase_S1_PA"/>
</dbReference>
<dbReference type="Pfam" id="PF13365">
    <property type="entry name" value="Trypsin_2"/>
    <property type="match status" value="1"/>
</dbReference>
<dbReference type="InterPro" id="IPR043504">
    <property type="entry name" value="Peptidase_S1_PA_chymotrypsin"/>
</dbReference>
<dbReference type="OrthoDB" id="9766361at2"/>
<evidence type="ECO:0000313" key="1">
    <source>
        <dbReference type="EMBL" id="GEO05915.1"/>
    </source>
</evidence>
<dbReference type="SUPFAM" id="SSF50494">
    <property type="entry name" value="Trypsin-like serine proteases"/>
    <property type="match status" value="1"/>
</dbReference>
<organism evidence="1 2">
    <name type="scientific">Adhaeribacter aerolatus</name>
    <dbReference type="NCBI Taxonomy" id="670289"/>
    <lineage>
        <taxon>Bacteria</taxon>
        <taxon>Pseudomonadati</taxon>
        <taxon>Bacteroidota</taxon>
        <taxon>Cytophagia</taxon>
        <taxon>Cytophagales</taxon>
        <taxon>Hymenobacteraceae</taxon>
        <taxon>Adhaeribacter</taxon>
    </lineage>
</organism>
<gene>
    <name evidence="1" type="ORF">AAE02nite_35790</name>
</gene>
<comment type="caution">
    <text evidence="1">The sequence shown here is derived from an EMBL/GenBank/DDBJ whole genome shotgun (WGS) entry which is preliminary data.</text>
</comment>
<dbReference type="Gene3D" id="2.40.10.10">
    <property type="entry name" value="Trypsin-like serine proteases"/>
    <property type="match status" value="2"/>
</dbReference>
<accession>A0A512B1S8</accession>
<sequence length="327" mass="36442">MGIPTEILKFFKISNAKTDASGVIRPFAIHDLFKEHSSSTLKGVRLEYVYSICKKFEHEGLLISAGTNGTAPLMNQCYYNMWLEEDLANYGAYDFLIEGFLSIRNNFSTAVMPIVVQHSETGIIDIGTSFVYQRNLILTARHCVENMDYIKILKGTEVVKVKRVLYPRNRKIDLAIIETEDGALNNIPFFHFDKGNVLDDVLTLGYPPISGFDAIQFSEKGTINTMYKASIGDIVGEDISYLDGVDYFLINARVKGGNSGGPVINKFGAVVGMLTQLPYDMENPDRIDLMGFGIALPTEVIDNILKSDELDEFATENTLDGFKIVEP</sequence>
<dbReference type="PANTHER" id="PTHR43019:SF23">
    <property type="entry name" value="PROTEASE DO-LIKE 5, CHLOROPLASTIC"/>
    <property type="match status" value="1"/>
</dbReference>